<evidence type="ECO:0000313" key="2">
    <source>
        <dbReference type="Proteomes" id="UP000649617"/>
    </source>
</evidence>
<comment type="caution">
    <text evidence="1">The sequence shown here is derived from an EMBL/GenBank/DDBJ whole genome shotgun (WGS) entry which is preliminary data.</text>
</comment>
<gene>
    <name evidence="1" type="ORF">SPIL2461_LOCUS22303</name>
</gene>
<accession>A0A812YA46</accession>
<evidence type="ECO:0000313" key="1">
    <source>
        <dbReference type="EMBL" id="CAE7763022.1"/>
    </source>
</evidence>
<dbReference type="AlphaFoldDB" id="A0A812YA46"/>
<organism evidence="1 2">
    <name type="scientific">Symbiodinium pilosum</name>
    <name type="common">Dinoflagellate</name>
    <dbReference type="NCBI Taxonomy" id="2952"/>
    <lineage>
        <taxon>Eukaryota</taxon>
        <taxon>Sar</taxon>
        <taxon>Alveolata</taxon>
        <taxon>Dinophyceae</taxon>
        <taxon>Suessiales</taxon>
        <taxon>Symbiodiniaceae</taxon>
        <taxon>Symbiodinium</taxon>
    </lineage>
</organism>
<proteinExistence type="predicted"/>
<protein>
    <submittedName>
        <fullName evidence="1">Uncharacterized protein</fullName>
    </submittedName>
</protein>
<sequence>MGELQLPPELLSRLQAEEVTEPQELTGVSEQELSALTDGLKIGPKGRFMKAVQRMKAMEAAELRSTASLD</sequence>
<name>A0A812YA46_SYMPI</name>
<dbReference type="OrthoDB" id="448144at2759"/>
<reference evidence="1" key="1">
    <citation type="submission" date="2021-02" db="EMBL/GenBank/DDBJ databases">
        <authorList>
            <person name="Dougan E. K."/>
            <person name="Rhodes N."/>
            <person name="Thang M."/>
            <person name="Chan C."/>
        </authorList>
    </citation>
    <scope>NUCLEOTIDE SEQUENCE</scope>
</reference>
<dbReference type="EMBL" id="CAJNIZ010047135">
    <property type="protein sequence ID" value="CAE7763022.1"/>
    <property type="molecule type" value="Genomic_DNA"/>
</dbReference>
<keyword evidence="2" id="KW-1185">Reference proteome</keyword>
<dbReference type="Proteomes" id="UP000649617">
    <property type="component" value="Unassembled WGS sequence"/>
</dbReference>